<feature type="transmembrane region" description="Helical" evidence="1">
    <location>
        <begin position="59"/>
        <end position="80"/>
    </location>
</feature>
<evidence type="ECO:0000256" key="1">
    <source>
        <dbReference type="SAM" id="Phobius"/>
    </source>
</evidence>
<dbReference type="Proteomes" id="UP001562159">
    <property type="component" value="Unassembled WGS sequence"/>
</dbReference>
<name>A0ABV4AUK5_9GAMM</name>
<reference evidence="2 3" key="1">
    <citation type="submission" date="2024-07" db="EMBL/GenBank/DDBJ databases">
        <title>Molecular mechanisms and environmental adaptations of flagellar loss and biofilm growth of Rhodanobacter under environmental stress.</title>
        <authorList>
            <person name="Chen M."/>
        </authorList>
    </citation>
    <scope>NUCLEOTIDE SEQUENCE [LARGE SCALE GENOMIC DNA]</scope>
    <source>
        <strain evidence="2 3">RS22</strain>
    </source>
</reference>
<keyword evidence="3" id="KW-1185">Reference proteome</keyword>
<organism evidence="2 3">
    <name type="scientific">Rhodanobacter humi</name>
    <dbReference type="NCBI Taxonomy" id="1888173"/>
    <lineage>
        <taxon>Bacteria</taxon>
        <taxon>Pseudomonadati</taxon>
        <taxon>Pseudomonadota</taxon>
        <taxon>Gammaproteobacteria</taxon>
        <taxon>Lysobacterales</taxon>
        <taxon>Rhodanobacteraceae</taxon>
        <taxon>Rhodanobacter</taxon>
    </lineage>
</organism>
<feature type="transmembrane region" description="Helical" evidence="1">
    <location>
        <begin position="31"/>
        <end position="53"/>
    </location>
</feature>
<evidence type="ECO:0008006" key="4">
    <source>
        <dbReference type="Google" id="ProtNLM"/>
    </source>
</evidence>
<proteinExistence type="predicted"/>
<comment type="caution">
    <text evidence="2">The sequence shown here is derived from an EMBL/GenBank/DDBJ whole genome shotgun (WGS) entry which is preliminary data.</text>
</comment>
<sequence length="200" mass="22875">MNPEIKNEVPPGLRDGALDWWEKERRREGRWLAFCWLAGIVLTGLSLLALHPFLSTDHFIALVFLSLMVAVITGGAVWAFSQIVRGWPVDSARALAKRIRDDQYQCRRLTRLLIAFYHHGAIPACEIEAAWQALIYARDPRNGSRHVRTHEDGLRIERAEALYRAWKAEYDRKAPERAIAEAQAEMECAVASANWRAQQD</sequence>
<keyword evidence="1" id="KW-0812">Transmembrane</keyword>
<protein>
    <recommendedName>
        <fullName evidence="4">DUF4129 domain-containing protein</fullName>
    </recommendedName>
</protein>
<keyword evidence="1" id="KW-0472">Membrane</keyword>
<evidence type="ECO:0000313" key="2">
    <source>
        <dbReference type="EMBL" id="MEY2184087.1"/>
    </source>
</evidence>
<accession>A0ABV4AUK5</accession>
<gene>
    <name evidence="2" type="ORF">AB7878_16880</name>
</gene>
<keyword evidence="1" id="KW-1133">Transmembrane helix</keyword>
<evidence type="ECO:0000313" key="3">
    <source>
        <dbReference type="Proteomes" id="UP001562159"/>
    </source>
</evidence>
<dbReference type="EMBL" id="JBGBPY010000001">
    <property type="protein sequence ID" value="MEY2184087.1"/>
    <property type="molecule type" value="Genomic_DNA"/>
</dbReference>